<feature type="compositionally biased region" description="Polar residues" evidence="6">
    <location>
        <begin position="391"/>
        <end position="403"/>
    </location>
</feature>
<comment type="similarity">
    <text evidence="5">Belongs to the SAT4 family.</text>
</comment>
<accession>A0A9P4V558</accession>
<dbReference type="PANTHER" id="PTHR33048:SF110">
    <property type="entry name" value="UBID FAMILY DECARBOXYLASE"/>
    <property type="match status" value="1"/>
</dbReference>
<feature type="transmembrane region" description="Helical" evidence="7">
    <location>
        <begin position="118"/>
        <end position="140"/>
    </location>
</feature>
<dbReference type="PANTHER" id="PTHR33048">
    <property type="entry name" value="PTH11-LIKE INTEGRAL MEMBRANE PROTEIN (AFU_ORTHOLOGUE AFUA_5G11245)"/>
    <property type="match status" value="1"/>
</dbReference>
<keyword evidence="2 7" id="KW-0812">Transmembrane</keyword>
<keyword evidence="3 7" id="KW-1133">Transmembrane helix</keyword>
<dbReference type="OrthoDB" id="3903189at2759"/>
<evidence type="ECO:0000313" key="10">
    <source>
        <dbReference type="Proteomes" id="UP000799444"/>
    </source>
</evidence>
<dbReference type="EMBL" id="ML996129">
    <property type="protein sequence ID" value="KAF2736020.1"/>
    <property type="molecule type" value="Genomic_DNA"/>
</dbReference>
<feature type="domain" description="Rhodopsin" evidence="8">
    <location>
        <begin position="26"/>
        <end position="248"/>
    </location>
</feature>
<dbReference type="InterPro" id="IPR052337">
    <property type="entry name" value="SAT4-like"/>
</dbReference>
<feature type="region of interest" description="Disordered" evidence="6">
    <location>
        <begin position="336"/>
        <end position="403"/>
    </location>
</feature>
<evidence type="ECO:0000256" key="3">
    <source>
        <dbReference type="ARBA" id="ARBA00022989"/>
    </source>
</evidence>
<name>A0A9P4V558_9PLEO</name>
<evidence type="ECO:0000256" key="5">
    <source>
        <dbReference type="ARBA" id="ARBA00038359"/>
    </source>
</evidence>
<evidence type="ECO:0000256" key="4">
    <source>
        <dbReference type="ARBA" id="ARBA00023136"/>
    </source>
</evidence>
<dbReference type="InterPro" id="IPR049326">
    <property type="entry name" value="Rhodopsin_dom_fungi"/>
</dbReference>
<reference evidence="9" key="1">
    <citation type="journal article" date="2020" name="Stud. Mycol.">
        <title>101 Dothideomycetes genomes: a test case for predicting lifestyles and emergence of pathogens.</title>
        <authorList>
            <person name="Haridas S."/>
            <person name="Albert R."/>
            <person name="Binder M."/>
            <person name="Bloem J."/>
            <person name="Labutti K."/>
            <person name="Salamov A."/>
            <person name="Andreopoulos B."/>
            <person name="Baker S."/>
            <person name="Barry K."/>
            <person name="Bills G."/>
            <person name="Bluhm B."/>
            <person name="Cannon C."/>
            <person name="Castanera R."/>
            <person name="Culley D."/>
            <person name="Daum C."/>
            <person name="Ezra D."/>
            <person name="Gonzalez J."/>
            <person name="Henrissat B."/>
            <person name="Kuo A."/>
            <person name="Liang C."/>
            <person name="Lipzen A."/>
            <person name="Lutzoni F."/>
            <person name="Magnuson J."/>
            <person name="Mondo S."/>
            <person name="Nolan M."/>
            <person name="Ohm R."/>
            <person name="Pangilinan J."/>
            <person name="Park H.-J."/>
            <person name="Ramirez L."/>
            <person name="Alfaro M."/>
            <person name="Sun H."/>
            <person name="Tritt A."/>
            <person name="Yoshinaga Y."/>
            <person name="Zwiers L.-H."/>
            <person name="Turgeon B."/>
            <person name="Goodwin S."/>
            <person name="Spatafora J."/>
            <person name="Crous P."/>
            <person name="Grigoriev I."/>
        </authorList>
    </citation>
    <scope>NUCLEOTIDE SEQUENCE</scope>
    <source>
        <strain evidence="9">CBS 125425</strain>
    </source>
</reference>
<sequence>MIEWTSTLAIESWTLYALGVCLITSRIVSRRMTLGSFSKLQFDDYLMIFVMVPFTGTVVCANQVLSSSIAPVDETWHSKMVFALEVFQVTTTWSVKACLLILYRRIFPSITCGNERRYLLWLSVFCAVTYLLLQVLLPLWCIPVEGYWNSVSSNTECATYHTQLIITLAFSLSTALAVFILPIPFIPTPRKLLLGLMVLLGIIILASGVLGRYHRLEDPSSTRYLVWYCAEAASSVYFANLPFLNSLFTSNSPACLRHMNSRLSLSRWPCSIRVQTTVRIERLSSNATATRPCSPDDVGGAWSEANVSPSTPMAPILSLRPSDPPPELEEWIMRPSTRGTDTDTWSRRPSTRGTDGASFSRRPSRCFDAEDWSRRPSVKSTAEDWSRRPSVKSTDAYSWSTRPSLPDLETAIEARRPSAARLISTKDEDVKSIPSITSWYHAN</sequence>
<dbReference type="AlphaFoldDB" id="A0A9P4V558"/>
<protein>
    <recommendedName>
        <fullName evidence="8">Rhodopsin domain-containing protein</fullName>
    </recommendedName>
</protein>
<feature type="transmembrane region" description="Helical" evidence="7">
    <location>
        <begin position="160"/>
        <end position="181"/>
    </location>
</feature>
<dbReference type="GO" id="GO:0016020">
    <property type="term" value="C:membrane"/>
    <property type="evidence" value="ECO:0007669"/>
    <property type="project" value="UniProtKB-SubCell"/>
</dbReference>
<feature type="transmembrane region" description="Helical" evidence="7">
    <location>
        <begin position="6"/>
        <end position="24"/>
    </location>
</feature>
<comment type="caution">
    <text evidence="9">The sequence shown here is derived from an EMBL/GenBank/DDBJ whole genome shotgun (WGS) entry which is preliminary data.</text>
</comment>
<evidence type="ECO:0000259" key="8">
    <source>
        <dbReference type="Pfam" id="PF20684"/>
    </source>
</evidence>
<keyword evidence="10" id="KW-1185">Reference proteome</keyword>
<feature type="transmembrane region" description="Helical" evidence="7">
    <location>
        <begin position="45"/>
        <end position="66"/>
    </location>
</feature>
<dbReference type="Proteomes" id="UP000799444">
    <property type="component" value="Unassembled WGS sequence"/>
</dbReference>
<evidence type="ECO:0000256" key="7">
    <source>
        <dbReference type="SAM" id="Phobius"/>
    </source>
</evidence>
<gene>
    <name evidence="9" type="ORF">EJ04DRAFT_176544</name>
</gene>
<feature type="compositionally biased region" description="Basic and acidic residues" evidence="6">
    <location>
        <begin position="365"/>
        <end position="374"/>
    </location>
</feature>
<comment type="subcellular location">
    <subcellularLocation>
        <location evidence="1">Membrane</location>
        <topology evidence="1">Multi-pass membrane protein</topology>
    </subcellularLocation>
</comment>
<dbReference type="Pfam" id="PF20684">
    <property type="entry name" value="Fung_rhodopsin"/>
    <property type="match status" value="1"/>
</dbReference>
<evidence type="ECO:0000256" key="6">
    <source>
        <dbReference type="SAM" id="MobiDB-lite"/>
    </source>
</evidence>
<organism evidence="9 10">
    <name type="scientific">Polyplosphaeria fusca</name>
    <dbReference type="NCBI Taxonomy" id="682080"/>
    <lineage>
        <taxon>Eukaryota</taxon>
        <taxon>Fungi</taxon>
        <taxon>Dikarya</taxon>
        <taxon>Ascomycota</taxon>
        <taxon>Pezizomycotina</taxon>
        <taxon>Dothideomycetes</taxon>
        <taxon>Pleosporomycetidae</taxon>
        <taxon>Pleosporales</taxon>
        <taxon>Tetraplosphaeriaceae</taxon>
        <taxon>Polyplosphaeria</taxon>
    </lineage>
</organism>
<feature type="transmembrane region" description="Helical" evidence="7">
    <location>
        <begin position="86"/>
        <end position="106"/>
    </location>
</feature>
<evidence type="ECO:0000256" key="1">
    <source>
        <dbReference type="ARBA" id="ARBA00004141"/>
    </source>
</evidence>
<feature type="transmembrane region" description="Helical" evidence="7">
    <location>
        <begin position="193"/>
        <end position="213"/>
    </location>
</feature>
<evidence type="ECO:0000313" key="9">
    <source>
        <dbReference type="EMBL" id="KAF2736020.1"/>
    </source>
</evidence>
<proteinExistence type="inferred from homology"/>
<evidence type="ECO:0000256" key="2">
    <source>
        <dbReference type="ARBA" id="ARBA00022692"/>
    </source>
</evidence>
<keyword evidence="4 7" id="KW-0472">Membrane</keyword>